<reference evidence="2 3" key="1">
    <citation type="submission" date="2015-09" db="EMBL/GenBank/DDBJ databases">
        <authorList>
            <consortium name="Pathogen Informatics"/>
        </authorList>
    </citation>
    <scope>NUCLEOTIDE SEQUENCE [LARGE SCALE GENOMIC DNA]</scope>
    <source>
        <strain evidence="2 3">2789STDY5834921</strain>
    </source>
</reference>
<evidence type="ECO:0000313" key="2">
    <source>
        <dbReference type="EMBL" id="CUP48450.1"/>
    </source>
</evidence>
<dbReference type="PANTHER" id="PTHR33360">
    <property type="entry name" value="TRANSPOSASE FOR INSERTION SEQUENCE ELEMENT IS200"/>
    <property type="match status" value="1"/>
</dbReference>
<dbReference type="NCBIfam" id="NF033573">
    <property type="entry name" value="transpos_IS200"/>
    <property type="match status" value="1"/>
</dbReference>
<name>A0A174NPG0_9FIRM</name>
<gene>
    <name evidence="2" type="ORF">ERS852533_01500</name>
</gene>
<dbReference type="GO" id="GO:0004803">
    <property type="term" value="F:transposase activity"/>
    <property type="evidence" value="ECO:0007669"/>
    <property type="project" value="InterPro"/>
</dbReference>
<sequence length="118" mass="13962">MVWSVKYRQKILNPEIEEYLQELVQQIAEDKGFAVHLYECGEGDHVHCFVSAPPKLSITAIVKYLKGITGRKLFERFPEIRNQLWKGELWNHSYYVETIGSVSEENIRRYIEHQSKSY</sequence>
<dbReference type="Proteomes" id="UP000095413">
    <property type="component" value="Unassembled WGS sequence"/>
</dbReference>
<evidence type="ECO:0000313" key="3">
    <source>
        <dbReference type="Proteomes" id="UP000095413"/>
    </source>
</evidence>
<dbReference type="GO" id="GO:0006313">
    <property type="term" value="P:DNA transposition"/>
    <property type="evidence" value="ECO:0007669"/>
    <property type="project" value="InterPro"/>
</dbReference>
<protein>
    <submittedName>
        <fullName evidence="2">Transposase and inactivated derivatives</fullName>
    </submittedName>
</protein>
<accession>A0A174NPG0</accession>
<dbReference type="InterPro" id="IPR036515">
    <property type="entry name" value="Transposase_17_sf"/>
</dbReference>
<dbReference type="EMBL" id="CZBA01000007">
    <property type="protein sequence ID" value="CUP48450.1"/>
    <property type="molecule type" value="Genomic_DNA"/>
</dbReference>
<proteinExistence type="predicted"/>
<dbReference type="InterPro" id="IPR002686">
    <property type="entry name" value="Transposase_17"/>
</dbReference>
<dbReference type="SUPFAM" id="SSF143422">
    <property type="entry name" value="Transposase IS200-like"/>
    <property type="match status" value="1"/>
</dbReference>
<dbReference type="Gene3D" id="3.30.70.1290">
    <property type="entry name" value="Transposase IS200-like"/>
    <property type="match status" value="1"/>
</dbReference>
<evidence type="ECO:0000259" key="1">
    <source>
        <dbReference type="SMART" id="SM01321"/>
    </source>
</evidence>
<dbReference type="SMART" id="SM01321">
    <property type="entry name" value="Y1_Tnp"/>
    <property type="match status" value="1"/>
</dbReference>
<dbReference type="PANTHER" id="PTHR33360:SF2">
    <property type="entry name" value="TRANSPOSASE FOR INSERTION SEQUENCE ELEMENT IS200"/>
    <property type="match status" value="1"/>
</dbReference>
<dbReference type="GO" id="GO:0003677">
    <property type="term" value="F:DNA binding"/>
    <property type="evidence" value="ECO:0007669"/>
    <property type="project" value="InterPro"/>
</dbReference>
<dbReference type="AlphaFoldDB" id="A0A174NPG0"/>
<dbReference type="Pfam" id="PF01797">
    <property type="entry name" value="Y1_Tnp"/>
    <property type="match status" value="1"/>
</dbReference>
<organism evidence="2 3">
    <name type="scientific">Blautia obeum</name>
    <dbReference type="NCBI Taxonomy" id="40520"/>
    <lineage>
        <taxon>Bacteria</taxon>
        <taxon>Bacillati</taxon>
        <taxon>Bacillota</taxon>
        <taxon>Clostridia</taxon>
        <taxon>Lachnospirales</taxon>
        <taxon>Lachnospiraceae</taxon>
        <taxon>Blautia</taxon>
    </lineage>
</organism>
<feature type="domain" description="Transposase IS200-like" evidence="1">
    <location>
        <begin position="2"/>
        <end position="114"/>
    </location>
</feature>